<evidence type="ECO:0000313" key="2">
    <source>
        <dbReference type="EMBL" id="OMJ21962.1"/>
    </source>
</evidence>
<accession>A0A1R1Y4S3</accession>
<dbReference type="OrthoDB" id="5653844at2759"/>
<feature type="transmembrane region" description="Helical" evidence="1">
    <location>
        <begin position="6"/>
        <end position="28"/>
    </location>
</feature>
<proteinExistence type="predicted"/>
<evidence type="ECO:0000256" key="1">
    <source>
        <dbReference type="SAM" id="Phobius"/>
    </source>
</evidence>
<reference evidence="2" key="1">
    <citation type="submission" date="2017-01" db="EMBL/GenBank/DDBJ databases">
        <authorList>
            <person name="Mah S.A."/>
            <person name="Swanson W.J."/>
            <person name="Moy G.W."/>
            <person name="Vacquier V.D."/>
        </authorList>
    </citation>
    <scope>NUCLEOTIDE SEQUENCE [LARGE SCALE GENOMIC DNA]</scope>
    <source>
        <strain evidence="2">GSMNP</strain>
    </source>
</reference>
<name>A0A1R1Y4S3_9FUNG</name>
<comment type="caution">
    <text evidence="2">The sequence shown here is derived from an EMBL/GenBank/DDBJ whole genome shotgun (WGS) entry which is preliminary data.</text>
</comment>
<sequence>MAAKIVAVQLVSAIAGLIPIVGFVYYSLFRPNIKCLKLLIGMNDGISKIGDLEMQMSELYMHQKSGLYEASGSSLHNKLAPTISNIMAASSMSIDKPSFKYSLSCRSFDRPLKCKESKGYINDNSFVSVDLDSPSVSKYMTSASVTESSSTVPAVNCNEDITETKHGHGIDGVKKANLELRECINGPGLAHGLNFLTLDDSEYEFNYLSGESDVSQPVSPIDVRKIRSTKVSNLFFKTKTTPKDASSDCGGNGRKLGPFGSSVKYSEKHEKHENSMSDWRARGPRQIGLAIGRLLSTPNRNRNKTKKMMWDEKTLVKKHRHSKNRAAKLESVLGSNDGHSWASQNMSLKRTRMMSLVNHQLTSEDPFYLSKPHTANNDPVYVTRPYVASSDYRNDPHIKNNIYAFGFS</sequence>
<keyword evidence="3" id="KW-1185">Reference proteome</keyword>
<keyword evidence="1" id="KW-0812">Transmembrane</keyword>
<dbReference type="EMBL" id="LSSN01000879">
    <property type="protein sequence ID" value="OMJ21962.1"/>
    <property type="molecule type" value="Genomic_DNA"/>
</dbReference>
<protein>
    <submittedName>
        <fullName evidence="2">Uncharacterized protein</fullName>
    </submittedName>
</protein>
<gene>
    <name evidence="2" type="ORF">AYI70_g3158</name>
</gene>
<dbReference type="AlphaFoldDB" id="A0A1R1Y4S3"/>
<dbReference type="Proteomes" id="UP000187283">
    <property type="component" value="Unassembled WGS sequence"/>
</dbReference>
<evidence type="ECO:0000313" key="3">
    <source>
        <dbReference type="Proteomes" id="UP000187283"/>
    </source>
</evidence>
<organism evidence="2 3">
    <name type="scientific">Smittium culicis</name>
    <dbReference type="NCBI Taxonomy" id="133412"/>
    <lineage>
        <taxon>Eukaryota</taxon>
        <taxon>Fungi</taxon>
        <taxon>Fungi incertae sedis</taxon>
        <taxon>Zoopagomycota</taxon>
        <taxon>Kickxellomycotina</taxon>
        <taxon>Harpellomycetes</taxon>
        <taxon>Harpellales</taxon>
        <taxon>Legeriomycetaceae</taxon>
        <taxon>Smittium</taxon>
    </lineage>
</organism>
<keyword evidence="1" id="KW-0472">Membrane</keyword>
<keyword evidence="1" id="KW-1133">Transmembrane helix</keyword>